<reference evidence="2 3" key="1">
    <citation type="submission" date="2018-01" db="EMBL/GenBank/DDBJ databases">
        <authorList>
            <person name="Gaut B.S."/>
            <person name="Morton B.R."/>
            <person name="Clegg M.T."/>
            <person name="Duvall M.R."/>
        </authorList>
    </citation>
    <scope>NUCLEOTIDE SEQUENCE [LARGE SCALE GENOMIC DNA]</scope>
    <source>
        <strain evidence="2 3">HR-AV</strain>
    </source>
</reference>
<evidence type="ECO:0000313" key="3">
    <source>
        <dbReference type="Proteomes" id="UP000236893"/>
    </source>
</evidence>
<dbReference type="RefSeq" id="WP_103789080.1">
    <property type="nucleotide sequence ID" value="NZ_PQVF01000006.1"/>
</dbReference>
<feature type="chain" id="PRO_5015466288" evidence="1">
    <location>
        <begin position="20"/>
        <end position="330"/>
    </location>
</feature>
<protein>
    <submittedName>
        <fullName evidence="2">Uncharacterized protein</fullName>
    </submittedName>
</protein>
<keyword evidence="1" id="KW-0732">Signal</keyword>
<gene>
    <name evidence="2" type="ORF">C3K47_10500</name>
</gene>
<dbReference type="AlphaFoldDB" id="A0A2S5A386"/>
<evidence type="ECO:0000256" key="1">
    <source>
        <dbReference type="SAM" id="SignalP"/>
    </source>
</evidence>
<dbReference type="EMBL" id="PQVF01000006">
    <property type="protein sequence ID" value="POY36777.1"/>
    <property type="molecule type" value="Genomic_DNA"/>
</dbReference>
<feature type="signal peptide" evidence="1">
    <location>
        <begin position="1"/>
        <end position="19"/>
    </location>
</feature>
<comment type="caution">
    <text evidence="2">The sequence shown here is derived from an EMBL/GenBank/DDBJ whole genome shotgun (WGS) entry which is preliminary data.</text>
</comment>
<evidence type="ECO:0000313" key="2">
    <source>
        <dbReference type="EMBL" id="POY36777.1"/>
    </source>
</evidence>
<organism evidence="2 3">
    <name type="scientific">Solitalea longa</name>
    <dbReference type="NCBI Taxonomy" id="2079460"/>
    <lineage>
        <taxon>Bacteria</taxon>
        <taxon>Pseudomonadati</taxon>
        <taxon>Bacteroidota</taxon>
        <taxon>Sphingobacteriia</taxon>
        <taxon>Sphingobacteriales</taxon>
        <taxon>Sphingobacteriaceae</taxon>
        <taxon>Solitalea</taxon>
    </lineage>
</organism>
<dbReference type="Proteomes" id="UP000236893">
    <property type="component" value="Unassembled WGS sequence"/>
</dbReference>
<dbReference type="OrthoDB" id="794712at2"/>
<sequence>MKKLSIIILFLFFCQYAKSQAFLNVKKDFLLEKLKRAQADISIEKSEDGTELVSADLKKSRVIYVIKNNICVACGIYPMSIEAEELLLTSINKNAMKLEDNKWRGISEVAVIDISYSKKENGYPFYYFESTPLTKQNPDFTRAVLKTESGVLLAYTNAEHSITLKAEGLDIRTIGETLLMIDNKGFDCSTIMYELDKSIPQKSTDPEKNLLLNYMGWELSYIEDQFKTKVKSSHEFKTINNKIYLLWSYDVPDLKTNNDLDSNSTKIIKNYNLNSVCFGHLLRCIVPIGSASEVLPTTQFLERIAKTVELHEHPIEFHELQDAINEGKIK</sequence>
<proteinExistence type="predicted"/>
<accession>A0A2S5A386</accession>
<name>A0A2S5A386_9SPHI</name>
<keyword evidence="3" id="KW-1185">Reference proteome</keyword>